<feature type="compositionally biased region" description="Basic residues" evidence="1">
    <location>
        <begin position="366"/>
        <end position="375"/>
    </location>
</feature>
<feature type="compositionally biased region" description="Polar residues" evidence="1">
    <location>
        <begin position="1"/>
        <end position="18"/>
    </location>
</feature>
<keyword evidence="4" id="KW-1185">Reference proteome</keyword>
<feature type="compositionally biased region" description="Acidic residues" evidence="1">
    <location>
        <begin position="288"/>
        <end position="309"/>
    </location>
</feature>
<dbReference type="SUPFAM" id="SSF63748">
    <property type="entry name" value="Tudor/PWWP/MBT"/>
    <property type="match status" value="1"/>
</dbReference>
<feature type="compositionally biased region" description="Basic residues" evidence="1">
    <location>
        <begin position="271"/>
        <end position="283"/>
    </location>
</feature>
<feature type="domain" description="PWWP" evidence="2">
    <location>
        <begin position="136"/>
        <end position="209"/>
    </location>
</feature>
<sequence length="575" mass="62752">MSDKTSQQAAAPTPSTDAMDTEPVKAEDHAPNTNGDSNGVPSSPVANEVAPGDAQNEDEDQSSPEDTEQKSAPTDEDKEAGTGKDESAGQSENNAATETPASKSKARRKSGVSEHKNKKLNKKASKAKLTHTDAKPGDYFLARLKGYPPWPAIICDEAMLPTSLLKTRPVTAARADGTYRDDYKDDGTKVKDRTFPVMYLFTNEFGWIPNHDLIDVDLDTIGDVPATMRKDLLAAHKLAAEKHDLNYFKELLKNFEEQRQAELEAKEAAKAAKKSSKAKRKSKAGGDGEGEEDVEMPDAPAEPDSDGADEDGKKTKNKKRKADEDPNTPQRSDSVKKPKTTIKLNTPKSTNGVATPKSSKDTAKATKPKPKKSATKAKEVIEPVVPKEPELTAEEKRLKKEKEILFLRHKLQKGLLTRDQEPKEEEMKQMSEFVTKLEGYADLEVSIIRVTKINKVLKAILKLNHIPKEEEFQFKTRSQTLLDKWNKLLASDQDTPAPAPPTTNGDDNAKSENEKVSITTANGTKGASTETEEKVEGKDVAEVNASEKPTVDEPATEEAAKDEPAAESAAVESTA</sequence>
<dbReference type="STRING" id="5539.A0A3E2HFW4"/>
<organism evidence="3 4">
    <name type="scientific">Scytalidium lignicola</name>
    <name type="common">Hyphomycete</name>
    <dbReference type="NCBI Taxonomy" id="5539"/>
    <lineage>
        <taxon>Eukaryota</taxon>
        <taxon>Fungi</taxon>
        <taxon>Dikarya</taxon>
        <taxon>Ascomycota</taxon>
        <taxon>Pezizomycotina</taxon>
        <taxon>Leotiomycetes</taxon>
        <taxon>Leotiomycetes incertae sedis</taxon>
        <taxon>Scytalidium</taxon>
    </lineage>
</organism>
<protein>
    <recommendedName>
        <fullName evidence="2">PWWP domain-containing protein</fullName>
    </recommendedName>
</protein>
<dbReference type="Gene3D" id="2.30.30.140">
    <property type="match status" value="1"/>
</dbReference>
<dbReference type="PROSITE" id="PS50812">
    <property type="entry name" value="PWWP"/>
    <property type="match status" value="1"/>
</dbReference>
<dbReference type="AlphaFoldDB" id="A0A3E2HFW4"/>
<feature type="non-terminal residue" evidence="3">
    <location>
        <position position="575"/>
    </location>
</feature>
<feature type="compositionally biased region" description="Low complexity" evidence="1">
    <location>
        <begin position="566"/>
        <end position="575"/>
    </location>
</feature>
<dbReference type="InterPro" id="IPR000313">
    <property type="entry name" value="PWWP_dom"/>
</dbReference>
<evidence type="ECO:0000256" key="1">
    <source>
        <dbReference type="SAM" id="MobiDB-lite"/>
    </source>
</evidence>
<feature type="compositionally biased region" description="Basic and acidic residues" evidence="1">
    <location>
        <begin position="67"/>
        <end position="87"/>
    </location>
</feature>
<feature type="compositionally biased region" description="Basic and acidic residues" evidence="1">
    <location>
        <begin position="531"/>
        <end position="541"/>
    </location>
</feature>
<feature type="region of interest" description="Disordered" evidence="1">
    <location>
        <begin position="1"/>
        <end position="129"/>
    </location>
</feature>
<dbReference type="Proteomes" id="UP000258309">
    <property type="component" value="Unassembled WGS sequence"/>
</dbReference>
<feature type="region of interest" description="Disordered" evidence="1">
    <location>
        <begin position="488"/>
        <end position="575"/>
    </location>
</feature>
<dbReference type="OrthoDB" id="62853at2759"/>
<gene>
    <name evidence="3" type="ORF">B7463_g4319</name>
</gene>
<dbReference type="Pfam" id="PF00855">
    <property type="entry name" value="PWWP"/>
    <property type="match status" value="1"/>
</dbReference>
<comment type="caution">
    <text evidence="3">The sequence shown here is derived from an EMBL/GenBank/DDBJ whole genome shotgun (WGS) entry which is preliminary data.</text>
</comment>
<feature type="non-terminal residue" evidence="3">
    <location>
        <position position="1"/>
    </location>
</feature>
<feature type="compositionally biased region" description="Polar residues" evidence="1">
    <location>
        <begin position="88"/>
        <end position="102"/>
    </location>
</feature>
<dbReference type="EMBL" id="NCSJ02000063">
    <property type="protein sequence ID" value="RFU32042.1"/>
    <property type="molecule type" value="Genomic_DNA"/>
</dbReference>
<feature type="compositionally biased region" description="Polar residues" evidence="1">
    <location>
        <begin position="342"/>
        <end position="353"/>
    </location>
</feature>
<dbReference type="OMA" id="WPVIVCD"/>
<reference evidence="3 4" key="1">
    <citation type="submission" date="2018-05" db="EMBL/GenBank/DDBJ databases">
        <title>Draft genome sequence of Scytalidium lignicola DSM 105466, a ubiquitous saprotrophic fungus.</title>
        <authorList>
            <person name="Buettner E."/>
            <person name="Gebauer A.M."/>
            <person name="Hofrichter M."/>
            <person name="Liers C."/>
            <person name="Kellner H."/>
        </authorList>
    </citation>
    <scope>NUCLEOTIDE SEQUENCE [LARGE SCALE GENOMIC DNA]</scope>
    <source>
        <strain evidence="3 4">DSM 105466</strain>
    </source>
</reference>
<dbReference type="SMART" id="SM00293">
    <property type="entry name" value="PWWP"/>
    <property type="match status" value="1"/>
</dbReference>
<feature type="compositionally biased region" description="Acidic residues" evidence="1">
    <location>
        <begin position="55"/>
        <end position="66"/>
    </location>
</feature>
<feature type="compositionally biased region" description="Basic residues" evidence="1">
    <location>
        <begin position="104"/>
        <end position="129"/>
    </location>
</feature>
<evidence type="ECO:0000313" key="3">
    <source>
        <dbReference type="EMBL" id="RFU32042.1"/>
    </source>
</evidence>
<name>A0A3E2HFW4_SCYLI</name>
<proteinExistence type="predicted"/>
<feature type="compositionally biased region" description="Polar residues" evidence="1">
    <location>
        <begin position="516"/>
        <end position="529"/>
    </location>
</feature>
<feature type="compositionally biased region" description="Polar residues" evidence="1">
    <location>
        <begin position="31"/>
        <end position="45"/>
    </location>
</feature>
<accession>A0A3E2HFW4</accession>
<evidence type="ECO:0000313" key="4">
    <source>
        <dbReference type="Proteomes" id="UP000258309"/>
    </source>
</evidence>
<evidence type="ECO:0000259" key="2">
    <source>
        <dbReference type="PROSITE" id="PS50812"/>
    </source>
</evidence>
<feature type="region of interest" description="Disordered" evidence="1">
    <location>
        <begin position="266"/>
        <end position="381"/>
    </location>
</feature>